<evidence type="ECO:0000313" key="1">
    <source>
        <dbReference type="EMBL" id="KAI8421267.1"/>
    </source>
</evidence>
<protein>
    <submittedName>
        <fullName evidence="1">Uncharacterized protein</fullName>
    </submittedName>
</protein>
<evidence type="ECO:0000313" key="2">
    <source>
        <dbReference type="Proteomes" id="UP001064048"/>
    </source>
</evidence>
<keyword evidence="2" id="KW-1185">Reference proteome</keyword>
<sequence>MPTFEEAYELTASIATVYAFLGELHTASHRASALAYGSAFIACSLFIMPGMAWLILPGTWSLHVSGRLSIVPWRVFMWSWCFWGALGALGLSILPESPRYLLATKGPNAVLPVLAKITNAFYVWMPHIVNELLSSNVTTSMCNIMDMKYANKPEKPETHKCEDPVIDSRMYPISMFMGILTAIIYRRRHELTLYCVLFLFGEMPKHSRSNRCHSVEDDVDCVFMTASFGDRLRDVVRYVRAAPAAQNHSIRQDCTMTEDRKTEATPFEDALDKTGNGVYNILLVLVCAWILLAIGIDLFGFSLSCVLRVRSKYMLLMTCLLLLAPAAAAAELTWLGVVFRPWRLLIVVLAVPSGIGGIAIYFFHESPKFLANCGRKEEALDVKSLDVGEETSKRDMSLLRSILVMLSMESGHDEGNICSLIARKTIVNNLTEVQFSNSTASPDSCLGVIEDNVILTLIASQSAFSFLNFIISYLPNHRRVVLLTILSLSSASGICCNLMPEPVASVFFFVVFTCTCLGMDIINTNLNFGGNACSSSRINSTFPFNEAAVSAAAAATASRLELAQAHAHAASTAHARAHAKAHAAAE</sequence>
<dbReference type="EMBL" id="CM046113">
    <property type="protein sequence ID" value="KAI8421267.1"/>
    <property type="molecule type" value="Genomic_DNA"/>
</dbReference>
<dbReference type="Proteomes" id="UP001064048">
    <property type="component" value="Chromosome 13"/>
</dbReference>
<organism evidence="1 2">
    <name type="scientific">Choristoneura fumiferana</name>
    <name type="common">Spruce budworm moth</name>
    <name type="synonym">Archips fumiferana</name>
    <dbReference type="NCBI Taxonomy" id="7141"/>
    <lineage>
        <taxon>Eukaryota</taxon>
        <taxon>Metazoa</taxon>
        <taxon>Ecdysozoa</taxon>
        <taxon>Arthropoda</taxon>
        <taxon>Hexapoda</taxon>
        <taxon>Insecta</taxon>
        <taxon>Pterygota</taxon>
        <taxon>Neoptera</taxon>
        <taxon>Endopterygota</taxon>
        <taxon>Lepidoptera</taxon>
        <taxon>Glossata</taxon>
        <taxon>Ditrysia</taxon>
        <taxon>Tortricoidea</taxon>
        <taxon>Tortricidae</taxon>
        <taxon>Tortricinae</taxon>
        <taxon>Choristoneura</taxon>
    </lineage>
</organism>
<accession>A0ACC0JAV9</accession>
<proteinExistence type="predicted"/>
<name>A0ACC0JAV9_CHOFU</name>
<gene>
    <name evidence="1" type="ORF">MSG28_008311</name>
</gene>
<reference evidence="1 2" key="1">
    <citation type="journal article" date="2022" name="Genome Biol. Evol.">
        <title>The Spruce Budworm Genome: Reconstructing the Evolutionary History of Antifreeze Proteins.</title>
        <authorList>
            <person name="Beliveau C."/>
            <person name="Gagne P."/>
            <person name="Picq S."/>
            <person name="Vernygora O."/>
            <person name="Keeling C.I."/>
            <person name="Pinkney K."/>
            <person name="Doucet D."/>
            <person name="Wen F."/>
            <person name="Johnston J.S."/>
            <person name="Maaroufi H."/>
            <person name="Boyle B."/>
            <person name="Laroche J."/>
            <person name="Dewar K."/>
            <person name="Juretic N."/>
            <person name="Blackburn G."/>
            <person name="Nisole A."/>
            <person name="Brunet B."/>
            <person name="Brandao M."/>
            <person name="Lumley L."/>
            <person name="Duan J."/>
            <person name="Quan G."/>
            <person name="Lucarotti C.J."/>
            <person name="Roe A.D."/>
            <person name="Sperling F.A.H."/>
            <person name="Levesque R.C."/>
            <person name="Cusson M."/>
        </authorList>
    </citation>
    <scope>NUCLEOTIDE SEQUENCE [LARGE SCALE GENOMIC DNA]</scope>
    <source>
        <strain evidence="1">Glfc:IPQL:Cfum</strain>
    </source>
</reference>
<comment type="caution">
    <text evidence="1">The sequence shown here is derived from an EMBL/GenBank/DDBJ whole genome shotgun (WGS) entry which is preliminary data.</text>
</comment>